<dbReference type="Proteomes" id="UP000095762">
    <property type="component" value="Unassembled WGS sequence"/>
</dbReference>
<accession>A0A174TV65</accession>
<proteinExistence type="predicted"/>
<gene>
    <name evidence="1" type="ORF">ERS852569_02113</name>
</gene>
<organism evidence="1 2">
    <name type="scientific">Blautia obeum</name>
    <dbReference type="NCBI Taxonomy" id="40520"/>
    <lineage>
        <taxon>Bacteria</taxon>
        <taxon>Bacillati</taxon>
        <taxon>Bacillota</taxon>
        <taxon>Clostridia</taxon>
        <taxon>Lachnospirales</taxon>
        <taxon>Lachnospiraceae</taxon>
        <taxon>Blautia</taxon>
    </lineage>
</organism>
<dbReference type="EMBL" id="CZBP01000015">
    <property type="protein sequence ID" value="CUQ13772.1"/>
    <property type="molecule type" value="Genomic_DNA"/>
</dbReference>
<protein>
    <submittedName>
        <fullName evidence="1">Uncharacterized protein</fullName>
    </submittedName>
</protein>
<name>A0A174TV65_9FIRM</name>
<sequence length="492" mass="54930">MNYCKQSSPSEREVLCQISLPCVSTPAGIFLVLRILLNCLDCIILWNCYKIKNKNHHTFYEMMMVLILEELREKRKKLKRSTDVALHNMHSIADESIRVAEVAHNSHQILEDLDAEFESQSGLKGNDIKFLFAAVGLQLARIVIVNELTKTEAAGSQNRNETKLHEFQEKLLKRFNTGGPVHERPYYASMEHIITKAGVPYDATAGLTDGALAGLLKKCRTWDFDISNMIPDEKLFLFKGANHRFATLGHDPILGLIFGTGNIMTNTITCVKTPAFLSGIPVLTTNHVVYTSDFKDPRIATYGSTAVMLQQAAERTKDQPGAFIVSLIKQLIHIGTDFYTPCGIQIPGANLILSNTQVEKLTGYISSGDIFKVGTSAKLADLINLLISTLHMLMYDPSMNVSRNLYSARTRKIVLYSNMIATGSNVIWVGSNMYAGNEDAIRQLDIGGLIVTVQRLINDTEYIRRIKEEFVFGGFNKKIQGSGLELEDISWD</sequence>
<evidence type="ECO:0000313" key="2">
    <source>
        <dbReference type="Proteomes" id="UP000095762"/>
    </source>
</evidence>
<evidence type="ECO:0000313" key="1">
    <source>
        <dbReference type="EMBL" id="CUQ13772.1"/>
    </source>
</evidence>
<dbReference type="AlphaFoldDB" id="A0A174TV65"/>
<reference evidence="1 2" key="1">
    <citation type="submission" date="2015-09" db="EMBL/GenBank/DDBJ databases">
        <authorList>
            <consortium name="Pathogen Informatics"/>
        </authorList>
    </citation>
    <scope>NUCLEOTIDE SEQUENCE [LARGE SCALE GENOMIC DNA]</scope>
    <source>
        <strain evidence="1 2">2789STDY5834957</strain>
    </source>
</reference>